<evidence type="ECO:0000313" key="2">
    <source>
        <dbReference type="Proteomes" id="UP001162131"/>
    </source>
</evidence>
<sequence>MSSSSYRAKRDRGVLEKYGLEDVDIENYLFKIIKTFEDKKIERMATERWKTTELYRYLSDCEVRYKLPICLQGASETSKAVSIIFGLRSGSNFTNHCRFVRHIADSSECRFCGEQVEDEVHAIENCYIYESSRVKLINEMEKLLKEDFYLLSLTEIILCGWRFDKIMRLKHSEHIWKVNEEIRKFIGEIFKIRKYLEGKVGPNAGRKP</sequence>
<organism evidence="1 2">
    <name type="scientific">Blepharisma stoltei</name>
    <dbReference type="NCBI Taxonomy" id="1481888"/>
    <lineage>
        <taxon>Eukaryota</taxon>
        <taxon>Sar</taxon>
        <taxon>Alveolata</taxon>
        <taxon>Ciliophora</taxon>
        <taxon>Postciliodesmatophora</taxon>
        <taxon>Heterotrichea</taxon>
        <taxon>Heterotrichida</taxon>
        <taxon>Blepharismidae</taxon>
        <taxon>Blepharisma</taxon>
    </lineage>
</organism>
<gene>
    <name evidence="1" type="ORF">BSTOLATCC_MIC13174</name>
</gene>
<evidence type="ECO:0008006" key="3">
    <source>
        <dbReference type="Google" id="ProtNLM"/>
    </source>
</evidence>
<accession>A0AAU9J0V2</accession>
<proteinExistence type="predicted"/>
<dbReference type="AlphaFoldDB" id="A0AAU9J0V2"/>
<reference evidence="1" key="1">
    <citation type="submission" date="2021-09" db="EMBL/GenBank/DDBJ databases">
        <authorList>
            <consortium name="AG Swart"/>
            <person name="Singh M."/>
            <person name="Singh A."/>
            <person name="Seah K."/>
            <person name="Emmerich C."/>
        </authorList>
    </citation>
    <scope>NUCLEOTIDE SEQUENCE</scope>
    <source>
        <strain evidence="1">ATCC30299</strain>
    </source>
</reference>
<evidence type="ECO:0000313" key="1">
    <source>
        <dbReference type="EMBL" id="CAG9315401.1"/>
    </source>
</evidence>
<dbReference type="EMBL" id="CAJZBQ010000013">
    <property type="protein sequence ID" value="CAG9315401.1"/>
    <property type="molecule type" value="Genomic_DNA"/>
</dbReference>
<keyword evidence="2" id="KW-1185">Reference proteome</keyword>
<name>A0AAU9J0V2_9CILI</name>
<dbReference type="Proteomes" id="UP001162131">
    <property type="component" value="Unassembled WGS sequence"/>
</dbReference>
<comment type="caution">
    <text evidence="1">The sequence shown here is derived from an EMBL/GenBank/DDBJ whole genome shotgun (WGS) entry which is preliminary data.</text>
</comment>
<protein>
    <recommendedName>
        <fullName evidence="3">Reverse transcriptase zinc-binding domain-containing protein</fullName>
    </recommendedName>
</protein>